<dbReference type="Proteomes" id="UP000230405">
    <property type="component" value="Unassembled WGS sequence"/>
</dbReference>
<feature type="coiled-coil region" evidence="1">
    <location>
        <begin position="203"/>
        <end position="236"/>
    </location>
</feature>
<gene>
    <name evidence="4" type="ORF">COX77_04470</name>
</gene>
<keyword evidence="2" id="KW-0812">Transmembrane</keyword>
<dbReference type="GO" id="GO:0004175">
    <property type="term" value="F:endopeptidase activity"/>
    <property type="evidence" value="ECO:0007669"/>
    <property type="project" value="TreeGrafter"/>
</dbReference>
<keyword evidence="2" id="KW-0472">Membrane</keyword>
<dbReference type="InterPro" id="IPR005151">
    <property type="entry name" value="Tail-specific_protease"/>
</dbReference>
<accession>A0A2M7VDF4</accession>
<keyword evidence="1" id="KW-0175">Coiled coil</keyword>
<dbReference type="InterPro" id="IPR029045">
    <property type="entry name" value="ClpP/crotonase-like_dom_sf"/>
</dbReference>
<dbReference type="SUPFAM" id="SSF52096">
    <property type="entry name" value="ClpP/crotonase"/>
    <property type="match status" value="1"/>
</dbReference>
<evidence type="ECO:0000259" key="3">
    <source>
        <dbReference type="PROSITE" id="PS50076"/>
    </source>
</evidence>
<proteinExistence type="predicted"/>
<sequence>MKFKISFSWLKKIHWSKLWTDKKILSLFIILIIAILCISFASWRYFQFTQEQKPKTTITDNKDIYTEFLVEIFQKIKTNYWEVIKDEDLFKLYQLGTEKLKHPVTVTIGQDEKALRSLLTTALGEIPEEKDKKEYAVNLATIVLYNLQPAGRSGLFTVQKETELWNNVKNIDPGTNLYDEIGVKKGANTEEITKAAQMKEVAVNNLIKNATNEEEKNKAQEQLAKVTRAKETLSLESSRDNYNQYGIESTVIAEKISNNILHLWFKKISPSTYTELQQVTTHFDQFKSLNTLILDLRGNVGGSIDLLPYLLGPFIGENQYAYEFYHQGKYEPYKTKTGWLPSLVRYKKVVILQDDKSQSSAEMMTAVLKKYNIGVVVGTNTRGWGTIEAVFELTNQIDPKETYKMFLVHSITLRDDNQPIEGRGVDPNIKITDKNWLAQLTEHFNDATISAAVSKLLKQ</sequence>
<dbReference type="GO" id="GO:0006508">
    <property type="term" value="P:proteolysis"/>
    <property type="evidence" value="ECO:0007669"/>
    <property type="project" value="InterPro"/>
</dbReference>
<name>A0A2M7VDF4_9BACT</name>
<feature type="domain" description="J" evidence="3">
    <location>
        <begin position="176"/>
        <end position="246"/>
    </location>
</feature>
<dbReference type="InterPro" id="IPR001623">
    <property type="entry name" value="DnaJ_domain"/>
</dbReference>
<keyword evidence="2" id="KW-1133">Transmembrane helix</keyword>
<organism evidence="4 5">
    <name type="scientific">Candidatus Komeilibacteria bacterium CG_4_10_14_0_2_um_filter_37_10</name>
    <dbReference type="NCBI Taxonomy" id="1974470"/>
    <lineage>
        <taxon>Bacteria</taxon>
        <taxon>Candidatus Komeiliibacteriota</taxon>
    </lineage>
</organism>
<feature type="transmembrane region" description="Helical" evidence="2">
    <location>
        <begin position="24"/>
        <end position="46"/>
    </location>
</feature>
<dbReference type="PANTHER" id="PTHR32060:SF22">
    <property type="entry name" value="CARBOXYL-TERMINAL-PROCESSING PEPTIDASE 3, CHLOROPLASTIC"/>
    <property type="match status" value="1"/>
</dbReference>
<evidence type="ECO:0000256" key="1">
    <source>
        <dbReference type="SAM" id="Coils"/>
    </source>
</evidence>
<dbReference type="SMART" id="SM00245">
    <property type="entry name" value="TSPc"/>
    <property type="match status" value="1"/>
</dbReference>
<dbReference type="Gene3D" id="3.90.226.10">
    <property type="entry name" value="2-enoyl-CoA Hydratase, Chain A, domain 1"/>
    <property type="match status" value="1"/>
</dbReference>
<dbReference type="AlphaFoldDB" id="A0A2M7VDF4"/>
<dbReference type="CDD" id="cd06567">
    <property type="entry name" value="Peptidase_S41"/>
    <property type="match status" value="1"/>
</dbReference>
<protein>
    <recommendedName>
        <fullName evidence="3">J domain-containing protein</fullName>
    </recommendedName>
</protein>
<dbReference type="EMBL" id="PFPO01000086">
    <property type="protein sequence ID" value="PIZ98453.1"/>
    <property type="molecule type" value="Genomic_DNA"/>
</dbReference>
<dbReference type="PANTHER" id="PTHR32060">
    <property type="entry name" value="TAIL-SPECIFIC PROTEASE"/>
    <property type="match status" value="1"/>
</dbReference>
<dbReference type="GO" id="GO:0008236">
    <property type="term" value="F:serine-type peptidase activity"/>
    <property type="evidence" value="ECO:0007669"/>
    <property type="project" value="InterPro"/>
</dbReference>
<dbReference type="InterPro" id="IPR036869">
    <property type="entry name" value="J_dom_sf"/>
</dbReference>
<dbReference type="SUPFAM" id="SSF46565">
    <property type="entry name" value="Chaperone J-domain"/>
    <property type="match status" value="1"/>
</dbReference>
<dbReference type="PROSITE" id="PS50076">
    <property type="entry name" value="DNAJ_2"/>
    <property type="match status" value="1"/>
</dbReference>
<evidence type="ECO:0000313" key="4">
    <source>
        <dbReference type="EMBL" id="PIZ98453.1"/>
    </source>
</evidence>
<reference evidence="5" key="1">
    <citation type="submission" date="2017-09" db="EMBL/GenBank/DDBJ databases">
        <title>Depth-based differentiation of microbial function through sediment-hosted aquifers and enrichment of novel symbionts in the deep terrestrial subsurface.</title>
        <authorList>
            <person name="Probst A.J."/>
            <person name="Ladd B."/>
            <person name="Jarett J.K."/>
            <person name="Geller-Mcgrath D.E."/>
            <person name="Sieber C.M.K."/>
            <person name="Emerson J.B."/>
            <person name="Anantharaman K."/>
            <person name="Thomas B.C."/>
            <person name="Malmstrom R."/>
            <person name="Stieglmeier M."/>
            <person name="Klingl A."/>
            <person name="Woyke T."/>
            <person name="Ryan C.M."/>
            <person name="Banfield J.F."/>
        </authorList>
    </citation>
    <scope>NUCLEOTIDE SEQUENCE [LARGE SCALE GENOMIC DNA]</scope>
</reference>
<dbReference type="Gene3D" id="1.10.287.110">
    <property type="entry name" value="DnaJ domain"/>
    <property type="match status" value="1"/>
</dbReference>
<evidence type="ECO:0000313" key="5">
    <source>
        <dbReference type="Proteomes" id="UP000230405"/>
    </source>
</evidence>
<dbReference type="Pfam" id="PF03572">
    <property type="entry name" value="Peptidase_S41"/>
    <property type="match status" value="1"/>
</dbReference>
<evidence type="ECO:0000256" key="2">
    <source>
        <dbReference type="SAM" id="Phobius"/>
    </source>
</evidence>
<comment type="caution">
    <text evidence="4">The sequence shown here is derived from an EMBL/GenBank/DDBJ whole genome shotgun (WGS) entry which is preliminary data.</text>
</comment>